<evidence type="ECO:0000256" key="1">
    <source>
        <dbReference type="SAM" id="MobiDB-lite"/>
    </source>
</evidence>
<feature type="region of interest" description="Disordered" evidence="1">
    <location>
        <begin position="180"/>
        <end position="298"/>
    </location>
</feature>
<feature type="compositionally biased region" description="Gly residues" evidence="1">
    <location>
        <begin position="269"/>
        <end position="282"/>
    </location>
</feature>
<evidence type="ECO:0000313" key="3">
    <source>
        <dbReference type="Proteomes" id="UP000799441"/>
    </source>
</evidence>
<comment type="caution">
    <text evidence="2">The sequence shown here is derived from an EMBL/GenBank/DDBJ whole genome shotgun (WGS) entry which is preliminary data.</text>
</comment>
<feature type="compositionally biased region" description="Basic and acidic residues" evidence="1">
    <location>
        <begin position="336"/>
        <end position="352"/>
    </location>
</feature>
<keyword evidence="3" id="KW-1185">Reference proteome</keyword>
<gene>
    <name evidence="2" type="ORF">K431DRAFT_338032</name>
</gene>
<feature type="region of interest" description="Disordered" evidence="1">
    <location>
        <begin position="317"/>
        <end position="352"/>
    </location>
</feature>
<sequence>MSWMDSWSRPRKDQATPAPFYITQASTVKYCRTCGRTIGTRRANTGKKSSATEVKYCSDKCKRQKPSTAPESVEQKVEFALGELLAGRGVLSPLVSVSSGAAPPPLPAGLERQDVDPSGDGEGSALQDVEHDPVTDALAATTTKVKARHQPKKGDPRIILQLSEVEAVVFGHRRDPEKVYGRKRNRARRGAPEPAEWRSVDMEDGFQQSPDGRRAIGAHEIYDDYDDNDSDYGSSDDGYSRVGGVGGVSLRLRPPERDVRNGSGRAENGVGGIKGGDEGGQGAETSEMEKKRLEGQKRADEWEMVKQAARRAVVFGLPVGLDEPRPHGKQQKKKRGKDDRADALESERRRSVTLRKCEALMNGSVVEPSFAKGDWSIRWREE</sequence>
<dbReference type="Proteomes" id="UP000799441">
    <property type="component" value="Unassembled WGS sequence"/>
</dbReference>
<name>A0A9P4QAM8_9PEZI</name>
<feature type="compositionally biased region" description="Basic and acidic residues" evidence="1">
    <location>
        <begin position="287"/>
        <end position="298"/>
    </location>
</feature>
<feature type="compositionally biased region" description="Low complexity" evidence="1">
    <location>
        <begin position="231"/>
        <end position="240"/>
    </location>
</feature>
<dbReference type="EMBL" id="MU003781">
    <property type="protein sequence ID" value="KAF2722675.1"/>
    <property type="molecule type" value="Genomic_DNA"/>
</dbReference>
<organism evidence="2 3">
    <name type="scientific">Polychaeton citri CBS 116435</name>
    <dbReference type="NCBI Taxonomy" id="1314669"/>
    <lineage>
        <taxon>Eukaryota</taxon>
        <taxon>Fungi</taxon>
        <taxon>Dikarya</taxon>
        <taxon>Ascomycota</taxon>
        <taxon>Pezizomycotina</taxon>
        <taxon>Dothideomycetes</taxon>
        <taxon>Dothideomycetidae</taxon>
        <taxon>Capnodiales</taxon>
        <taxon>Capnodiaceae</taxon>
        <taxon>Polychaeton</taxon>
    </lineage>
</organism>
<proteinExistence type="predicted"/>
<feature type="region of interest" description="Disordered" evidence="1">
    <location>
        <begin position="99"/>
        <end position="132"/>
    </location>
</feature>
<dbReference type="OrthoDB" id="537467at2759"/>
<protein>
    <submittedName>
        <fullName evidence="2">Uncharacterized protein</fullName>
    </submittedName>
</protein>
<accession>A0A9P4QAM8</accession>
<evidence type="ECO:0000313" key="2">
    <source>
        <dbReference type="EMBL" id="KAF2722675.1"/>
    </source>
</evidence>
<dbReference type="AlphaFoldDB" id="A0A9P4QAM8"/>
<reference evidence="2" key="1">
    <citation type="journal article" date="2020" name="Stud. Mycol.">
        <title>101 Dothideomycetes genomes: a test case for predicting lifestyles and emergence of pathogens.</title>
        <authorList>
            <person name="Haridas S."/>
            <person name="Albert R."/>
            <person name="Binder M."/>
            <person name="Bloem J."/>
            <person name="Labutti K."/>
            <person name="Salamov A."/>
            <person name="Andreopoulos B."/>
            <person name="Baker S."/>
            <person name="Barry K."/>
            <person name="Bills G."/>
            <person name="Bluhm B."/>
            <person name="Cannon C."/>
            <person name="Castanera R."/>
            <person name="Culley D."/>
            <person name="Daum C."/>
            <person name="Ezra D."/>
            <person name="Gonzalez J."/>
            <person name="Henrissat B."/>
            <person name="Kuo A."/>
            <person name="Liang C."/>
            <person name="Lipzen A."/>
            <person name="Lutzoni F."/>
            <person name="Magnuson J."/>
            <person name="Mondo S."/>
            <person name="Nolan M."/>
            <person name="Ohm R."/>
            <person name="Pangilinan J."/>
            <person name="Park H.-J."/>
            <person name="Ramirez L."/>
            <person name="Alfaro M."/>
            <person name="Sun H."/>
            <person name="Tritt A."/>
            <person name="Yoshinaga Y."/>
            <person name="Zwiers L.-H."/>
            <person name="Turgeon B."/>
            <person name="Goodwin S."/>
            <person name="Spatafora J."/>
            <person name="Crous P."/>
            <person name="Grigoriev I."/>
        </authorList>
    </citation>
    <scope>NUCLEOTIDE SEQUENCE</scope>
    <source>
        <strain evidence="2">CBS 116435</strain>
    </source>
</reference>